<dbReference type="Proteomes" id="UP001221413">
    <property type="component" value="Unassembled WGS sequence"/>
</dbReference>
<feature type="region of interest" description="Disordered" evidence="2">
    <location>
        <begin position="1"/>
        <end position="20"/>
    </location>
</feature>
<protein>
    <submittedName>
        <fullName evidence="3">Uncharacterized protein</fullName>
    </submittedName>
</protein>
<organism evidence="3 4">
    <name type="scientific">Drechslerella dactyloides</name>
    <name type="common">Nematode-trapping fungus</name>
    <name type="synonym">Arthrobotrys dactyloides</name>
    <dbReference type="NCBI Taxonomy" id="74499"/>
    <lineage>
        <taxon>Eukaryota</taxon>
        <taxon>Fungi</taxon>
        <taxon>Dikarya</taxon>
        <taxon>Ascomycota</taxon>
        <taxon>Pezizomycotina</taxon>
        <taxon>Orbiliomycetes</taxon>
        <taxon>Orbiliales</taxon>
        <taxon>Orbiliaceae</taxon>
        <taxon>Drechslerella</taxon>
    </lineage>
</organism>
<dbReference type="AlphaFoldDB" id="A0AAD6NIR9"/>
<evidence type="ECO:0000256" key="2">
    <source>
        <dbReference type="SAM" id="MobiDB-lite"/>
    </source>
</evidence>
<feature type="coiled-coil region" evidence="1">
    <location>
        <begin position="43"/>
        <end position="70"/>
    </location>
</feature>
<comment type="caution">
    <text evidence="3">The sequence shown here is derived from an EMBL/GenBank/DDBJ whole genome shotgun (WGS) entry which is preliminary data.</text>
</comment>
<reference evidence="3" key="1">
    <citation type="submission" date="2023-01" db="EMBL/GenBank/DDBJ databases">
        <title>The chitinases involved in constricting ring structure development in the nematode-trapping fungus Drechslerella dactyloides.</title>
        <authorList>
            <person name="Wang R."/>
            <person name="Zhang L."/>
            <person name="Tang P."/>
            <person name="Li S."/>
            <person name="Liang L."/>
        </authorList>
    </citation>
    <scope>NUCLEOTIDE SEQUENCE</scope>
    <source>
        <strain evidence="3">YMF1.00031</strain>
    </source>
</reference>
<accession>A0AAD6NIR9</accession>
<proteinExistence type="predicted"/>
<feature type="coiled-coil region" evidence="1">
    <location>
        <begin position="123"/>
        <end position="205"/>
    </location>
</feature>
<sequence>MNASETDNPPGYGGSEEEMTPDIRLKHENTLYAMAMNIFAEKSVRDKAKIAKLQEELERTTDELGKTIGDNNALKYIIRDLKGEISANQPTGIYDFQAQELAVLKKEHREFKAAVFMDLYGQLAAAKHQNARKEEQNVELRKEVDELERDVRGLQLNVQELTELRYQQASEKPAASHVHRLNLQVEIMRKTIHNLEADNKRLQRAGLARSKYAPVPEENAA</sequence>
<keyword evidence="1" id="KW-0175">Coiled coil</keyword>
<evidence type="ECO:0000256" key="1">
    <source>
        <dbReference type="SAM" id="Coils"/>
    </source>
</evidence>
<evidence type="ECO:0000313" key="4">
    <source>
        <dbReference type="Proteomes" id="UP001221413"/>
    </source>
</evidence>
<gene>
    <name evidence="3" type="ORF">Dda_3706</name>
</gene>
<evidence type="ECO:0000313" key="3">
    <source>
        <dbReference type="EMBL" id="KAJ6261041.1"/>
    </source>
</evidence>
<name>A0AAD6NIR9_DREDA</name>
<keyword evidence="4" id="KW-1185">Reference proteome</keyword>
<dbReference type="EMBL" id="JAQGDS010000004">
    <property type="protein sequence ID" value="KAJ6261041.1"/>
    <property type="molecule type" value="Genomic_DNA"/>
</dbReference>